<dbReference type="Pfam" id="PF21993">
    <property type="entry name" value="TetR_C_13_2"/>
    <property type="match status" value="1"/>
</dbReference>
<dbReference type="SUPFAM" id="SSF48498">
    <property type="entry name" value="Tetracyclin repressor-like, C-terminal domain"/>
    <property type="match status" value="1"/>
</dbReference>
<accession>A0A7W6ZFI8</accession>
<reference evidence="8 9" key="1">
    <citation type="submission" date="2020-08" db="EMBL/GenBank/DDBJ databases">
        <title>Genomic Encyclopedia of Type Strains, Phase IV (KMG-V): Genome sequencing to study the core and pangenomes of soil and plant-associated prokaryotes.</title>
        <authorList>
            <person name="Whitman W."/>
        </authorList>
    </citation>
    <scope>NUCLEOTIDE SEQUENCE [LARGE SCALE GENOMIC DNA]</scope>
    <source>
        <strain evidence="6 9">SEMIA 471</strain>
        <strain evidence="7 8">SEMIA 489</strain>
    </source>
</reference>
<protein>
    <submittedName>
        <fullName evidence="7">AcrR family transcriptional regulator</fullName>
    </submittedName>
</protein>
<evidence type="ECO:0000256" key="2">
    <source>
        <dbReference type="ARBA" id="ARBA00023125"/>
    </source>
</evidence>
<evidence type="ECO:0000313" key="7">
    <source>
        <dbReference type="EMBL" id="MBB4535198.1"/>
    </source>
</evidence>
<proteinExistence type="predicted"/>
<name>A0A7W6ZFI8_RHIET</name>
<dbReference type="InterPro" id="IPR009057">
    <property type="entry name" value="Homeodomain-like_sf"/>
</dbReference>
<evidence type="ECO:0000256" key="3">
    <source>
        <dbReference type="ARBA" id="ARBA00023163"/>
    </source>
</evidence>
<gene>
    <name evidence="6" type="ORF">GGE46_002148</name>
    <name evidence="7" type="ORF">GGE57_001941</name>
</gene>
<evidence type="ECO:0000256" key="1">
    <source>
        <dbReference type="ARBA" id="ARBA00023015"/>
    </source>
</evidence>
<dbReference type="EMBL" id="JACIID010000003">
    <property type="protein sequence ID" value="MBB4535198.1"/>
    <property type="molecule type" value="Genomic_DNA"/>
</dbReference>
<dbReference type="Proteomes" id="UP000523431">
    <property type="component" value="Unassembled WGS sequence"/>
</dbReference>
<sequence length="221" mass="24207">MTCFVKLLLSSLVDLNAMSQNKRTNDPEGVRRRIIDAAYDAFVTQGYLATGMLELREKAAVSGGAMAHHFPAKRDLGLAVIRDRVADVVQQTWIEPLLTCEDTPAAIDLIFKDIIAELVLKDRVSGCPLNNIAMEISQHDAEMRALVSAVFGTWHKALSARFKADVEAKRARGLDPQKTATLVIAAYSGAMAMAKARQDVGPLNDCRTELAALLAVKYRRP</sequence>
<keyword evidence="3" id="KW-0804">Transcription</keyword>
<evidence type="ECO:0000313" key="8">
    <source>
        <dbReference type="Proteomes" id="UP000523431"/>
    </source>
</evidence>
<dbReference type="AlphaFoldDB" id="A0A7W6ZFI8"/>
<dbReference type="SUPFAM" id="SSF46689">
    <property type="entry name" value="Homeodomain-like"/>
    <property type="match status" value="1"/>
</dbReference>
<dbReference type="InterPro" id="IPR036271">
    <property type="entry name" value="Tet_transcr_reg_TetR-rel_C_sf"/>
</dbReference>
<feature type="domain" description="HTH tetR-type" evidence="5">
    <location>
        <begin position="28"/>
        <end position="88"/>
    </location>
</feature>
<evidence type="ECO:0000313" key="6">
    <source>
        <dbReference type="EMBL" id="MBB4479573.1"/>
    </source>
</evidence>
<dbReference type="InterPro" id="IPR054156">
    <property type="entry name" value="YxaF_TetR_C"/>
</dbReference>
<dbReference type="Pfam" id="PF00440">
    <property type="entry name" value="TetR_N"/>
    <property type="match status" value="1"/>
</dbReference>
<dbReference type="Proteomes" id="UP000557344">
    <property type="component" value="Unassembled WGS sequence"/>
</dbReference>
<dbReference type="PROSITE" id="PS50977">
    <property type="entry name" value="HTH_TETR_2"/>
    <property type="match status" value="1"/>
</dbReference>
<organism evidence="7 8">
    <name type="scientific">Rhizobium etli</name>
    <dbReference type="NCBI Taxonomy" id="29449"/>
    <lineage>
        <taxon>Bacteria</taxon>
        <taxon>Pseudomonadati</taxon>
        <taxon>Pseudomonadota</taxon>
        <taxon>Alphaproteobacteria</taxon>
        <taxon>Hyphomicrobiales</taxon>
        <taxon>Rhizobiaceae</taxon>
        <taxon>Rhizobium/Agrobacterium group</taxon>
        <taxon>Rhizobium</taxon>
    </lineage>
</organism>
<feature type="DNA-binding region" description="H-T-H motif" evidence="4">
    <location>
        <begin position="51"/>
        <end position="70"/>
    </location>
</feature>
<comment type="caution">
    <text evidence="7">The sequence shown here is derived from an EMBL/GenBank/DDBJ whole genome shotgun (WGS) entry which is preliminary data.</text>
</comment>
<dbReference type="InterPro" id="IPR001647">
    <property type="entry name" value="HTH_TetR"/>
</dbReference>
<dbReference type="PANTHER" id="PTHR47506:SF3">
    <property type="entry name" value="HTH-TYPE TRANSCRIPTIONAL REGULATOR LMRA"/>
    <property type="match status" value="1"/>
</dbReference>
<dbReference type="RefSeq" id="WP_246723289.1">
    <property type="nucleotide sequence ID" value="NZ_JACIHU010000003.1"/>
</dbReference>
<dbReference type="PRINTS" id="PR00455">
    <property type="entry name" value="HTHTETR"/>
</dbReference>
<keyword evidence="1" id="KW-0805">Transcription regulation</keyword>
<dbReference type="GO" id="GO:0003677">
    <property type="term" value="F:DNA binding"/>
    <property type="evidence" value="ECO:0007669"/>
    <property type="project" value="UniProtKB-UniRule"/>
</dbReference>
<dbReference type="PANTHER" id="PTHR47506">
    <property type="entry name" value="TRANSCRIPTIONAL REGULATORY PROTEIN"/>
    <property type="match status" value="1"/>
</dbReference>
<dbReference type="EMBL" id="JACIHU010000003">
    <property type="protein sequence ID" value="MBB4479573.1"/>
    <property type="molecule type" value="Genomic_DNA"/>
</dbReference>
<evidence type="ECO:0000313" key="9">
    <source>
        <dbReference type="Proteomes" id="UP000557344"/>
    </source>
</evidence>
<dbReference type="Gene3D" id="1.10.357.10">
    <property type="entry name" value="Tetracycline Repressor, domain 2"/>
    <property type="match status" value="1"/>
</dbReference>
<keyword evidence="2 4" id="KW-0238">DNA-binding</keyword>
<evidence type="ECO:0000259" key="5">
    <source>
        <dbReference type="PROSITE" id="PS50977"/>
    </source>
</evidence>
<evidence type="ECO:0000256" key="4">
    <source>
        <dbReference type="PROSITE-ProRule" id="PRU00335"/>
    </source>
</evidence>